<dbReference type="EMBL" id="BKCJ010001812">
    <property type="protein sequence ID" value="GEU44200.1"/>
    <property type="molecule type" value="Genomic_DNA"/>
</dbReference>
<protein>
    <recommendedName>
        <fullName evidence="2">Integrase, catalytic region, zinc finger, CCHC-type, peptidase aspartic, catalytic</fullName>
    </recommendedName>
</protein>
<sequence length="368" mass="41787">MLLMQAQEDGVALDEEQLLFITGRKDNVDDDVDDQPTMFMTNLSSAYPIYDEAGMSYDLDILSEVHGHDNYQDAVYELHEYVKDNTESVVQNIVSFVPHDAYLMIINEMHEQTAQCVSVNAHTKVVDASLAVELAIYREQVELINKWYQSQGKKIVDIDADVEINLKKVQAKAYNLDLDHQEKVFSMLDVNDKEPAGVEEVLEVVKAAKLITKVVTTAGVDVNAASVQETPITAVEAPKVIVKVPKPRKRRGYKMNYFKGMRYDEIRPFFEKHYNYNQAFLNEVNKGIKVPEQEVRQEKEVEVESSKENIVPDDDDDDDVCTDATPLVSKILLGLNNALISCILMLFCFGVDAVEDFKEYALRDYYCG</sequence>
<proteinExistence type="predicted"/>
<dbReference type="AlphaFoldDB" id="A0A6L2K5W7"/>
<reference evidence="1" key="1">
    <citation type="journal article" date="2019" name="Sci. Rep.">
        <title>Draft genome of Tanacetum cinerariifolium, the natural source of mosquito coil.</title>
        <authorList>
            <person name="Yamashiro T."/>
            <person name="Shiraishi A."/>
            <person name="Satake H."/>
            <person name="Nakayama K."/>
        </authorList>
    </citation>
    <scope>NUCLEOTIDE SEQUENCE</scope>
</reference>
<comment type="caution">
    <text evidence="1">The sequence shown here is derived from an EMBL/GenBank/DDBJ whole genome shotgun (WGS) entry which is preliminary data.</text>
</comment>
<evidence type="ECO:0000313" key="1">
    <source>
        <dbReference type="EMBL" id="GEU44200.1"/>
    </source>
</evidence>
<gene>
    <name evidence="1" type="ORF">Tci_016178</name>
</gene>
<evidence type="ECO:0008006" key="2">
    <source>
        <dbReference type="Google" id="ProtNLM"/>
    </source>
</evidence>
<organism evidence="1">
    <name type="scientific">Tanacetum cinerariifolium</name>
    <name type="common">Dalmatian daisy</name>
    <name type="synonym">Chrysanthemum cinerariifolium</name>
    <dbReference type="NCBI Taxonomy" id="118510"/>
    <lineage>
        <taxon>Eukaryota</taxon>
        <taxon>Viridiplantae</taxon>
        <taxon>Streptophyta</taxon>
        <taxon>Embryophyta</taxon>
        <taxon>Tracheophyta</taxon>
        <taxon>Spermatophyta</taxon>
        <taxon>Magnoliopsida</taxon>
        <taxon>eudicotyledons</taxon>
        <taxon>Gunneridae</taxon>
        <taxon>Pentapetalae</taxon>
        <taxon>asterids</taxon>
        <taxon>campanulids</taxon>
        <taxon>Asterales</taxon>
        <taxon>Asteraceae</taxon>
        <taxon>Asteroideae</taxon>
        <taxon>Anthemideae</taxon>
        <taxon>Anthemidinae</taxon>
        <taxon>Tanacetum</taxon>
    </lineage>
</organism>
<name>A0A6L2K5W7_TANCI</name>
<accession>A0A6L2K5W7</accession>